<reference evidence="1 2" key="1">
    <citation type="submission" date="2022-05" db="EMBL/GenBank/DDBJ databases">
        <authorList>
            <consortium name="Genoscope - CEA"/>
            <person name="William W."/>
        </authorList>
    </citation>
    <scope>NUCLEOTIDE SEQUENCE [LARGE SCALE GENOMIC DNA]</scope>
</reference>
<sequence>MDYLVTRGDFLRTDLKFLLEGHSYSVCDRYFGNIQKVFNAQEKIETPKDWENVLVSSGLSNVKVYWVGLDMIKDYKSFLKLKYVSRNEDLQHEKFEVKEIAWINVGIGEQPDDRGNLKVVDHPDCAFVRFTIDPKQQPRLVSYTKKRQATPLRIDLLTTLRQELRPIREDVKQQCLNLARKYLSERAERFYAALPCIQEGSEIDD</sequence>
<protein>
    <submittedName>
        <fullName evidence="1">Uncharacterized protein</fullName>
    </submittedName>
</protein>
<proteinExistence type="predicted"/>
<evidence type="ECO:0000313" key="2">
    <source>
        <dbReference type="Proteomes" id="UP001159427"/>
    </source>
</evidence>
<evidence type="ECO:0000313" key="1">
    <source>
        <dbReference type="EMBL" id="CAH3016499.1"/>
    </source>
</evidence>
<dbReference type="EMBL" id="CALNXI010000042">
    <property type="protein sequence ID" value="CAH3016499.1"/>
    <property type="molecule type" value="Genomic_DNA"/>
</dbReference>
<gene>
    <name evidence="1" type="ORF">PEVE_00029824</name>
</gene>
<dbReference type="Proteomes" id="UP001159427">
    <property type="component" value="Unassembled WGS sequence"/>
</dbReference>
<name>A0ABN8LHD5_9CNID</name>
<accession>A0ABN8LHD5</accession>
<keyword evidence="2" id="KW-1185">Reference proteome</keyword>
<organism evidence="1 2">
    <name type="scientific">Porites evermanni</name>
    <dbReference type="NCBI Taxonomy" id="104178"/>
    <lineage>
        <taxon>Eukaryota</taxon>
        <taxon>Metazoa</taxon>
        <taxon>Cnidaria</taxon>
        <taxon>Anthozoa</taxon>
        <taxon>Hexacorallia</taxon>
        <taxon>Scleractinia</taxon>
        <taxon>Fungiina</taxon>
        <taxon>Poritidae</taxon>
        <taxon>Porites</taxon>
    </lineage>
</organism>
<comment type="caution">
    <text evidence="1">The sequence shown here is derived from an EMBL/GenBank/DDBJ whole genome shotgun (WGS) entry which is preliminary data.</text>
</comment>